<dbReference type="InterPro" id="IPR018060">
    <property type="entry name" value="HTH_AraC"/>
</dbReference>
<protein>
    <submittedName>
        <fullName evidence="8">Helix-turn-helix domain-containing protein</fullName>
    </submittedName>
</protein>
<dbReference type="CDD" id="cd17536">
    <property type="entry name" value="REC_YesN-like"/>
    <property type="match status" value="1"/>
</dbReference>
<dbReference type="SUPFAM" id="SSF52172">
    <property type="entry name" value="CheY-like"/>
    <property type="match status" value="1"/>
</dbReference>
<dbReference type="SMART" id="SM00342">
    <property type="entry name" value="HTH_ARAC"/>
    <property type="match status" value="1"/>
</dbReference>
<evidence type="ECO:0000259" key="7">
    <source>
        <dbReference type="PROSITE" id="PS50110"/>
    </source>
</evidence>
<dbReference type="InterPro" id="IPR009057">
    <property type="entry name" value="Homeodomain-like_sf"/>
</dbReference>
<organism evidence="8 9">
    <name type="scientific">Paenibacillus baimaensis</name>
    <dbReference type="NCBI Taxonomy" id="2982185"/>
    <lineage>
        <taxon>Bacteria</taxon>
        <taxon>Bacillati</taxon>
        <taxon>Bacillota</taxon>
        <taxon>Bacilli</taxon>
        <taxon>Bacillales</taxon>
        <taxon>Paenibacillaceae</taxon>
        <taxon>Paenibacillus</taxon>
    </lineage>
</organism>
<evidence type="ECO:0000256" key="3">
    <source>
        <dbReference type="ARBA" id="ARBA00023163"/>
    </source>
</evidence>
<proteinExistence type="predicted"/>
<dbReference type="PROSITE" id="PS01124">
    <property type="entry name" value="HTH_ARAC_FAMILY_2"/>
    <property type="match status" value="1"/>
</dbReference>
<dbReference type="PANTHER" id="PTHR43280">
    <property type="entry name" value="ARAC-FAMILY TRANSCRIPTIONAL REGULATOR"/>
    <property type="match status" value="1"/>
</dbReference>
<dbReference type="RefSeq" id="WP_262682761.1">
    <property type="nucleotide sequence ID" value="NZ_JAOQIO010000007.1"/>
</dbReference>
<dbReference type="Pfam" id="PF00072">
    <property type="entry name" value="Response_reg"/>
    <property type="match status" value="1"/>
</dbReference>
<dbReference type="SMART" id="SM00448">
    <property type="entry name" value="REC"/>
    <property type="match status" value="1"/>
</dbReference>
<feature type="coiled-coil region" evidence="5">
    <location>
        <begin position="103"/>
        <end position="130"/>
    </location>
</feature>
<dbReference type="InterPro" id="IPR001789">
    <property type="entry name" value="Sig_transdc_resp-reg_receiver"/>
</dbReference>
<dbReference type="Gene3D" id="3.40.50.2300">
    <property type="match status" value="1"/>
</dbReference>
<evidence type="ECO:0000256" key="1">
    <source>
        <dbReference type="ARBA" id="ARBA00023015"/>
    </source>
</evidence>
<keyword evidence="5" id="KW-0175">Coiled coil</keyword>
<sequence length="474" mass="55009">MIKAIVVDDERLVRKGFISMLDWSSRGIDIIGEAADGKTALDMLKTQDIDLLITDITMPGMSGFELIQQVNLLPRRIWTVVLTCHHEFNFIQDALRLGAIDYLVKTLLDMENLEQTIDRIVERIHTEEKYHMDRQAEVHPQIYTEHAAIVFCSLDEVPPGSELLQQPFIRKNRIIEIAPDLWSLPLRQSYSYDELVKTVEGMALRRWQGMYITGLEGRSIENVSGLLAQALHNRVFYTVRPGTGLMRTTLADLERRYGSNRTHAVESCLTNWVHLRWALNKSEWERLLEETEAVHPDFNQLRLSMQRLLTDWEPLFHWHKNAPQLIAAIKKNQYWYEWRSWTAELSAYAQLKTYELSVTAEVMTSLIRSIQLMRDNLGSDLTQEAVAKEVNMSRSYFSQCFKKLVGESFGDYLRALRVDQAKRLLESSDKAVYEIAAAVGFSDDKYFSRVFRDKTGLLPTEYRMARKGKWFDEG</sequence>
<evidence type="ECO:0000313" key="9">
    <source>
        <dbReference type="Proteomes" id="UP001652445"/>
    </source>
</evidence>
<dbReference type="InterPro" id="IPR020449">
    <property type="entry name" value="Tscrpt_reg_AraC-type_HTH"/>
</dbReference>
<accession>A0ABT2UAZ1</accession>
<dbReference type="Pfam" id="PF12833">
    <property type="entry name" value="HTH_18"/>
    <property type="match status" value="1"/>
</dbReference>
<evidence type="ECO:0000259" key="6">
    <source>
        <dbReference type="PROSITE" id="PS01124"/>
    </source>
</evidence>
<dbReference type="InterPro" id="IPR018062">
    <property type="entry name" value="HTH_AraC-typ_CS"/>
</dbReference>
<evidence type="ECO:0000256" key="4">
    <source>
        <dbReference type="PROSITE-ProRule" id="PRU00169"/>
    </source>
</evidence>
<name>A0ABT2UAZ1_9BACL</name>
<keyword evidence="2" id="KW-0238">DNA-binding</keyword>
<keyword evidence="9" id="KW-1185">Reference proteome</keyword>
<evidence type="ECO:0000256" key="2">
    <source>
        <dbReference type="ARBA" id="ARBA00023125"/>
    </source>
</evidence>
<feature type="modified residue" description="4-aspartylphosphate" evidence="4">
    <location>
        <position position="55"/>
    </location>
</feature>
<dbReference type="PROSITE" id="PS00041">
    <property type="entry name" value="HTH_ARAC_FAMILY_1"/>
    <property type="match status" value="1"/>
</dbReference>
<feature type="domain" description="HTH araC/xylS-type" evidence="6">
    <location>
        <begin position="367"/>
        <end position="465"/>
    </location>
</feature>
<keyword evidence="3" id="KW-0804">Transcription</keyword>
<keyword evidence="1" id="KW-0805">Transcription regulation</keyword>
<dbReference type="PROSITE" id="PS50110">
    <property type="entry name" value="RESPONSE_REGULATORY"/>
    <property type="match status" value="1"/>
</dbReference>
<dbReference type="SUPFAM" id="SSF46689">
    <property type="entry name" value="Homeodomain-like"/>
    <property type="match status" value="2"/>
</dbReference>
<dbReference type="InterPro" id="IPR011006">
    <property type="entry name" value="CheY-like_superfamily"/>
</dbReference>
<dbReference type="EMBL" id="JAOQIO010000007">
    <property type="protein sequence ID" value="MCU6791186.1"/>
    <property type="molecule type" value="Genomic_DNA"/>
</dbReference>
<dbReference type="PRINTS" id="PR00032">
    <property type="entry name" value="HTHARAC"/>
</dbReference>
<dbReference type="Gene3D" id="1.10.10.60">
    <property type="entry name" value="Homeodomain-like"/>
    <property type="match status" value="2"/>
</dbReference>
<gene>
    <name evidence="8" type="ORF">OB236_03485</name>
</gene>
<evidence type="ECO:0000313" key="8">
    <source>
        <dbReference type="EMBL" id="MCU6791186.1"/>
    </source>
</evidence>
<evidence type="ECO:0000256" key="5">
    <source>
        <dbReference type="SAM" id="Coils"/>
    </source>
</evidence>
<dbReference type="PANTHER" id="PTHR43280:SF2">
    <property type="entry name" value="HTH-TYPE TRANSCRIPTIONAL REGULATOR EXSA"/>
    <property type="match status" value="1"/>
</dbReference>
<keyword evidence="4" id="KW-0597">Phosphoprotein</keyword>
<feature type="domain" description="Response regulatory" evidence="7">
    <location>
        <begin position="3"/>
        <end position="120"/>
    </location>
</feature>
<reference evidence="8 9" key="1">
    <citation type="submission" date="2022-09" db="EMBL/GenBank/DDBJ databases">
        <authorList>
            <person name="Han X.L."/>
            <person name="Wang Q."/>
            <person name="Lu T."/>
        </authorList>
    </citation>
    <scope>NUCLEOTIDE SEQUENCE [LARGE SCALE GENOMIC DNA]</scope>
    <source>
        <strain evidence="8 9">WQ 127069</strain>
    </source>
</reference>
<dbReference type="Proteomes" id="UP001652445">
    <property type="component" value="Unassembled WGS sequence"/>
</dbReference>
<comment type="caution">
    <text evidence="8">The sequence shown here is derived from an EMBL/GenBank/DDBJ whole genome shotgun (WGS) entry which is preliminary data.</text>
</comment>